<sequence length="110" mass="12635">MRQYSRKKEAKEQLINVSESRGKVVAERPGDRSRPSLSPRTTDNKVEKPESSQGQKAGFFAQNDRVGDPFGNYKLENQQDLRKGVARNPVSCWDLWFPNQGFFRETLVFA</sequence>
<feature type="compositionally biased region" description="Basic and acidic residues" evidence="1">
    <location>
        <begin position="1"/>
        <end position="12"/>
    </location>
</feature>
<feature type="compositionally biased region" description="Basic and acidic residues" evidence="1">
    <location>
        <begin position="20"/>
        <end position="34"/>
    </location>
</feature>
<protein>
    <submittedName>
        <fullName evidence="2">Uncharacterized protein</fullName>
    </submittedName>
</protein>
<evidence type="ECO:0000313" key="2">
    <source>
        <dbReference type="EMBL" id="GET37410.1"/>
    </source>
</evidence>
<comment type="caution">
    <text evidence="2">The sequence shown here is derived from an EMBL/GenBank/DDBJ whole genome shotgun (WGS) entry which is preliminary data.</text>
</comment>
<evidence type="ECO:0000313" key="3">
    <source>
        <dbReference type="Proteomes" id="UP001050975"/>
    </source>
</evidence>
<feature type="region of interest" description="Disordered" evidence="1">
    <location>
        <begin position="1"/>
        <end position="65"/>
    </location>
</feature>
<accession>A0AAV3X9L4</accession>
<evidence type="ECO:0000256" key="1">
    <source>
        <dbReference type="SAM" id="MobiDB-lite"/>
    </source>
</evidence>
<dbReference type="Proteomes" id="UP001050975">
    <property type="component" value="Unassembled WGS sequence"/>
</dbReference>
<keyword evidence="3" id="KW-1185">Reference proteome</keyword>
<dbReference type="AlphaFoldDB" id="A0AAV3X9L4"/>
<organism evidence="2 3">
    <name type="scientific">Microseira wollei NIES-4236</name>
    <dbReference type="NCBI Taxonomy" id="2530354"/>
    <lineage>
        <taxon>Bacteria</taxon>
        <taxon>Bacillati</taxon>
        <taxon>Cyanobacteriota</taxon>
        <taxon>Cyanophyceae</taxon>
        <taxon>Oscillatoriophycideae</taxon>
        <taxon>Aerosakkonematales</taxon>
        <taxon>Aerosakkonemataceae</taxon>
        <taxon>Microseira</taxon>
    </lineage>
</organism>
<reference evidence="2" key="1">
    <citation type="submission" date="2019-10" db="EMBL/GenBank/DDBJ databases">
        <title>Draft genome sequece of Microseira wollei NIES-4236.</title>
        <authorList>
            <person name="Yamaguchi H."/>
            <person name="Suzuki S."/>
            <person name="Kawachi M."/>
        </authorList>
    </citation>
    <scope>NUCLEOTIDE SEQUENCE</scope>
    <source>
        <strain evidence="2">NIES-4236</strain>
    </source>
</reference>
<dbReference type="EMBL" id="BLAY01000027">
    <property type="protein sequence ID" value="GET37410.1"/>
    <property type="molecule type" value="Genomic_DNA"/>
</dbReference>
<name>A0AAV3X9L4_9CYAN</name>
<gene>
    <name evidence="2" type="ORF">MiSe_21630</name>
</gene>
<dbReference type="RefSeq" id="WP_226578822.1">
    <property type="nucleotide sequence ID" value="NZ_BLAY01000027.1"/>
</dbReference>
<proteinExistence type="predicted"/>